<evidence type="ECO:0000313" key="3">
    <source>
        <dbReference type="Proteomes" id="UP001240984"/>
    </source>
</evidence>
<feature type="compositionally biased region" description="Gly residues" evidence="1">
    <location>
        <begin position="10"/>
        <end position="21"/>
    </location>
</feature>
<dbReference type="EMBL" id="JAUSRA010000001">
    <property type="protein sequence ID" value="MDP9797384.1"/>
    <property type="molecule type" value="Genomic_DNA"/>
</dbReference>
<dbReference type="InterPro" id="IPR007061">
    <property type="entry name" value="MST-like"/>
</dbReference>
<comment type="caution">
    <text evidence="2">The sequence shown here is derived from an EMBL/GenBank/DDBJ whole genome shotgun (WGS) entry which is preliminary data.</text>
</comment>
<evidence type="ECO:0000313" key="2">
    <source>
        <dbReference type="EMBL" id="MDP9797384.1"/>
    </source>
</evidence>
<evidence type="ECO:0000256" key="1">
    <source>
        <dbReference type="SAM" id="MobiDB-lite"/>
    </source>
</evidence>
<organism evidence="2 3">
    <name type="scientific">Catenuloplanes nepalensis</name>
    <dbReference type="NCBI Taxonomy" id="587533"/>
    <lineage>
        <taxon>Bacteria</taxon>
        <taxon>Bacillati</taxon>
        <taxon>Actinomycetota</taxon>
        <taxon>Actinomycetes</taxon>
        <taxon>Micromonosporales</taxon>
        <taxon>Micromonosporaceae</taxon>
        <taxon>Catenuloplanes</taxon>
    </lineage>
</organism>
<name>A0ABT9N123_9ACTN</name>
<dbReference type="SUPFAM" id="SSF109854">
    <property type="entry name" value="DinB/YfiT-like putative metalloenzymes"/>
    <property type="match status" value="1"/>
</dbReference>
<dbReference type="InterPro" id="IPR034660">
    <property type="entry name" value="DinB/YfiT-like"/>
</dbReference>
<feature type="region of interest" description="Disordered" evidence="1">
    <location>
        <begin position="1"/>
        <end position="54"/>
    </location>
</feature>
<proteinExistence type="predicted"/>
<feature type="compositionally biased region" description="Low complexity" evidence="1">
    <location>
        <begin position="22"/>
        <end position="36"/>
    </location>
</feature>
<protein>
    <recommendedName>
        <fullName evidence="4">Mini-circle protein</fullName>
    </recommendedName>
</protein>
<keyword evidence="3" id="KW-1185">Reference proteome</keyword>
<evidence type="ECO:0008006" key="4">
    <source>
        <dbReference type="Google" id="ProtNLM"/>
    </source>
</evidence>
<accession>A0ABT9N123</accession>
<sequence>MTTGEPAPGPAGGGPAGGGSVVVGAAGAGTPAAVAGRPKRRPRTKDVGPGWTDPGEKATLRGFLDYLRNSVIEKVADVPEPEVRTAGVASGTNLLGLVKHLAAVERFYFLGEPITNLRRTMRPARGETVEGLITCYRHAIAEANEVIDAWTGLADPAPRPPGRGLPPTRRWVLAHMIEETARHAGHIDILREQIDGSTGR</sequence>
<dbReference type="Proteomes" id="UP001240984">
    <property type="component" value="Unassembled WGS sequence"/>
</dbReference>
<dbReference type="Gene3D" id="1.20.120.450">
    <property type="entry name" value="dinb family like domain"/>
    <property type="match status" value="1"/>
</dbReference>
<gene>
    <name evidence="2" type="ORF">J2S43_005896</name>
</gene>
<reference evidence="2 3" key="1">
    <citation type="submission" date="2023-07" db="EMBL/GenBank/DDBJ databases">
        <title>Sequencing the genomes of 1000 actinobacteria strains.</title>
        <authorList>
            <person name="Klenk H.-P."/>
        </authorList>
    </citation>
    <scope>NUCLEOTIDE SEQUENCE [LARGE SCALE GENOMIC DNA]</scope>
    <source>
        <strain evidence="2 3">DSM 44710</strain>
    </source>
</reference>
<dbReference type="Pfam" id="PF04978">
    <property type="entry name" value="MST"/>
    <property type="match status" value="1"/>
</dbReference>